<organism evidence="1">
    <name type="scientific">Pyricularia oryzae (strain Y34)</name>
    <name type="common">Rice blast fungus</name>
    <name type="synonym">Magnaporthe oryzae</name>
    <dbReference type="NCBI Taxonomy" id="1143189"/>
    <lineage>
        <taxon>Eukaryota</taxon>
        <taxon>Fungi</taxon>
        <taxon>Dikarya</taxon>
        <taxon>Ascomycota</taxon>
        <taxon>Pezizomycotina</taxon>
        <taxon>Sordariomycetes</taxon>
        <taxon>Sordariomycetidae</taxon>
        <taxon>Magnaporthales</taxon>
        <taxon>Pyriculariaceae</taxon>
        <taxon>Pyricularia</taxon>
    </lineage>
</organism>
<proteinExistence type="predicted"/>
<accession>A0AA97P0B0</accession>
<dbReference type="EMBL" id="JH793446">
    <property type="protein sequence ID" value="ELQ39585.1"/>
    <property type="molecule type" value="Genomic_DNA"/>
</dbReference>
<sequence length="112" mass="12704">MGFCAFALRIFTQVSSPFANGEIGLADAVDWVRATCSKQLADVSMLYYTPCWPSLARPRCRISGRNRDGTFGHGMLTARFNHSERDKKVIEDEKTKSTNMHPNINFCPMWLI</sequence>
<name>A0AA97P0B0_PYRO3</name>
<protein>
    <submittedName>
        <fullName evidence="1">Uncharacterized protein</fullName>
    </submittedName>
</protein>
<reference evidence="1" key="1">
    <citation type="journal article" date="2012" name="PLoS Genet.">
        <title>Comparative analysis of the genomes of two field isolates of the rice blast fungus Magnaporthe oryzae.</title>
        <authorList>
            <person name="Xue M."/>
            <person name="Yang J."/>
            <person name="Li Z."/>
            <person name="Hu S."/>
            <person name="Yao N."/>
            <person name="Dean R.A."/>
            <person name="Zhao W."/>
            <person name="Shen M."/>
            <person name="Zhang H."/>
            <person name="Li C."/>
            <person name="Liu L."/>
            <person name="Cao L."/>
            <person name="Xu X."/>
            <person name="Xing Y."/>
            <person name="Hsiang T."/>
            <person name="Zhang Z."/>
            <person name="Xu J.R."/>
            <person name="Peng Y.L."/>
        </authorList>
    </citation>
    <scope>NUCLEOTIDE SEQUENCE</scope>
    <source>
        <strain evidence="1">Y34</strain>
    </source>
</reference>
<evidence type="ECO:0000313" key="1">
    <source>
        <dbReference type="EMBL" id="ELQ39585.1"/>
    </source>
</evidence>
<gene>
    <name evidence="1" type="ORF">OOU_Y34scaffold00492g19</name>
</gene>
<dbReference type="AlphaFoldDB" id="A0AA97P0B0"/>
<dbReference type="Proteomes" id="UP000011086">
    <property type="component" value="Unassembled WGS sequence"/>
</dbReference>